<reference evidence="3" key="2">
    <citation type="journal article" date="2018" name="Plant J.">
        <title>The Sorghum bicolor reference genome: improved assembly, gene annotations, a transcriptome atlas, and signatures of genome organization.</title>
        <authorList>
            <person name="McCormick R.F."/>
            <person name="Truong S.K."/>
            <person name="Sreedasyam A."/>
            <person name="Jenkins J."/>
            <person name="Shu S."/>
            <person name="Sims D."/>
            <person name="Kennedy M."/>
            <person name="Amirebrahimi M."/>
            <person name="Weers B.D."/>
            <person name="McKinley B."/>
            <person name="Mattison A."/>
            <person name="Morishige D.T."/>
            <person name="Grimwood J."/>
            <person name="Schmutz J."/>
            <person name="Mullet J.E."/>
        </authorList>
    </citation>
    <scope>NUCLEOTIDE SEQUENCE [LARGE SCALE GENOMIC DNA]</scope>
    <source>
        <strain evidence="3">cv. BTx623</strain>
    </source>
</reference>
<accession>A0A1B6PI06</accession>
<feature type="region of interest" description="Disordered" evidence="1">
    <location>
        <begin position="136"/>
        <end position="197"/>
    </location>
</feature>
<sequence length="213" mass="23663">MVKPPRDASLSRVNLRRHVGPTLSSRHLPTPQYPIHLSRTPSLPQAPTTPHSLPSHNPRSQSPRSQSSEPPYRLQTHATPSLPPCNGRRAPGKYRTTSNGPAHFAVVRLPTAERQRRCRLDALPSLPSHLAVEELRIPPPGRTPLAPLPPSCRGGDAPNATKERRREARSQLGHRREVRGEVLHGRRMPSTAAGERRGCSWLTETRLSMRTLT</sequence>
<evidence type="ECO:0000313" key="2">
    <source>
        <dbReference type="EMBL" id="KXG25215.1"/>
    </source>
</evidence>
<dbReference type="Proteomes" id="UP000000768">
    <property type="component" value="Chromosome 7"/>
</dbReference>
<reference evidence="2 3" key="1">
    <citation type="journal article" date="2009" name="Nature">
        <title>The Sorghum bicolor genome and the diversification of grasses.</title>
        <authorList>
            <person name="Paterson A.H."/>
            <person name="Bowers J.E."/>
            <person name="Bruggmann R."/>
            <person name="Dubchak I."/>
            <person name="Grimwood J."/>
            <person name="Gundlach H."/>
            <person name="Haberer G."/>
            <person name="Hellsten U."/>
            <person name="Mitros T."/>
            <person name="Poliakov A."/>
            <person name="Schmutz J."/>
            <person name="Spannagl M."/>
            <person name="Tang H."/>
            <person name="Wang X."/>
            <person name="Wicker T."/>
            <person name="Bharti A.K."/>
            <person name="Chapman J."/>
            <person name="Feltus F.A."/>
            <person name="Gowik U."/>
            <person name="Grigoriev I.V."/>
            <person name="Lyons E."/>
            <person name="Maher C.A."/>
            <person name="Martis M."/>
            <person name="Narechania A."/>
            <person name="Otillar R.P."/>
            <person name="Penning B.W."/>
            <person name="Salamov A.A."/>
            <person name="Wang Y."/>
            <person name="Zhang L."/>
            <person name="Carpita N.C."/>
            <person name="Freeling M."/>
            <person name="Gingle A.R."/>
            <person name="Hash C.T."/>
            <person name="Keller B."/>
            <person name="Klein P."/>
            <person name="Kresovich S."/>
            <person name="McCann M.C."/>
            <person name="Ming R."/>
            <person name="Peterson D.G."/>
            <person name="Mehboob-ur-Rahman"/>
            <person name="Ware D."/>
            <person name="Westhoff P."/>
            <person name="Mayer K.F."/>
            <person name="Messing J."/>
            <person name="Rokhsar D.S."/>
        </authorList>
    </citation>
    <scope>NUCLEOTIDE SEQUENCE [LARGE SCALE GENOMIC DNA]</scope>
    <source>
        <strain evidence="3">cv. BTx623</strain>
    </source>
</reference>
<dbReference type="InParanoid" id="A0A1B6PI06"/>
<organism evidence="2 3">
    <name type="scientific">Sorghum bicolor</name>
    <name type="common">Sorghum</name>
    <name type="synonym">Sorghum vulgare</name>
    <dbReference type="NCBI Taxonomy" id="4558"/>
    <lineage>
        <taxon>Eukaryota</taxon>
        <taxon>Viridiplantae</taxon>
        <taxon>Streptophyta</taxon>
        <taxon>Embryophyta</taxon>
        <taxon>Tracheophyta</taxon>
        <taxon>Spermatophyta</taxon>
        <taxon>Magnoliopsida</taxon>
        <taxon>Liliopsida</taxon>
        <taxon>Poales</taxon>
        <taxon>Poaceae</taxon>
        <taxon>PACMAD clade</taxon>
        <taxon>Panicoideae</taxon>
        <taxon>Andropogonodae</taxon>
        <taxon>Andropogoneae</taxon>
        <taxon>Sorghinae</taxon>
        <taxon>Sorghum</taxon>
    </lineage>
</organism>
<gene>
    <name evidence="2" type="ORF">SORBI_3007G137100</name>
</gene>
<feature type="compositionally biased region" description="Basic and acidic residues" evidence="1">
    <location>
        <begin position="161"/>
        <end position="184"/>
    </location>
</feature>
<dbReference type="AlphaFoldDB" id="A0A1B6PI06"/>
<name>A0A1B6PI06_SORBI</name>
<dbReference type="EMBL" id="CM000766">
    <property type="protein sequence ID" value="KXG25215.1"/>
    <property type="molecule type" value="Genomic_DNA"/>
</dbReference>
<feature type="compositionally biased region" description="Pro residues" evidence="1">
    <location>
        <begin position="137"/>
        <end position="150"/>
    </location>
</feature>
<feature type="compositionally biased region" description="Low complexity" evidence="1">
    <location>
        <begin position="54"/>
        <end position="71"/>
    </location>
</feature>
<dbReference type="Gramene" id="KXG25215">
    <property type="protein sequence ID" value="KXG25215"/>
    <property type="gene ID" value="SORBI_3007G137100"/>
</dbReference>
<feature type="region of interest" description="Disordered" evidence="1">
    <location>
        <begin position="1"/>
        <end position="99"/>
    </location>
</feature>
<proteinExistence type="predicted"/>
<keyword evidence="3" id="KW-1185">Reference proteome</keyword>
<feature type="compositionally biased region" description="Polar residues" evidence="1">
    <location>
        <begin position="39"/>
        <end position="52"/>
    </location>
</feature>
<protein>
    <submittedName>
        <fullName evidence="2">Uncharacterized protein</fullName>
    </submittedName>
</protein>
<evidence type="ECO:0000313" key="3">
    <source>
        <dbReference type="Proteomes" id="UP000000768"/>
    </source>
</evidence>
<evidence type="ECO:0000256" key="1">
    <source>
        <dbReference type="SAM" id="MobiDB-lite"/>
    </source>
</evidence>